<gene>
    <name evidence="2" type="ORF">CR165_00525</name>
</gene>
<evidence type="ECO:0000313" key="2">
    <source>
        <dbReference type="EMBL" id="PWC30436.1"/>
    </source>
</evidence>
<evidence type="ECO:0000313" key="3">
    <source>
        <dbReference type="Proteomes" id="UP000245048"/>
    </source>
</evidence>
<reference evidence="3" key="1">
    <citation type="submission" date="2017-10" db="EMBL/GenBank/DDBJ databases">
        <authorList>
            <person name="Toshchakov S.V."/>
            <person name="Goeva M.A."/>
        </authorList>
    </citation>
    <scope>NUCLEOTIDE SEQUENCE [LARGE SCALE GENOMIC DNA]</scope>
    <source>
        <strain evidence="3">JR1/69-1-13</strain>
    </source>
</reference>
<comment type="caution">
    <text evidence="2">The sequence shown here is derived from an EMBL/GenBank/DDBJ whole genome shotgun (WGS) entry which is preliminary data.</text>
</comment>
<dbReference type="SUPFAM" id="SSF55729">
    <property type="entry name" value="Acyl-CoA N-acyltransferases (Nat)"/>
    <property type="match status" value="1"/>
</dbReference>
<keyword evidence="3" id="KW-1185">Reference proteome</keyword>
<protein>
    <recommendedName>
        <fullName evidence="1">BioF2-like acetyltransferase domain-containing protein</fullName>
    </recommendedName>
</protein>
<accession>A0A2U1V986</accession>
<sequence>MGISLRRRVFADSLQLLPEEQQLWPEAMQAVLGRLGAGEYHYGSQWSLEAPREADLAAIPGVTVTAVEPITVHAVSFREWGSWEAYLRGLSSNARRNAKRAQEQFADLAVEIRQGRETLRRWPALQALKSMLAERKQLDFRLARHFLRFAMRLMALRQNNFLAVARGGGEDMAAFAGIDFGPNTYFLESGARDTRNGTGWHLMLTMLQRAYGRAPGGYFVMGAQYARDPADEGLHFSRRQCRAAFLPTSEVSFRYVAVMPSNVVPLQPLRADPVLPVEAEALIAARTG</sequence>
<dbReference type="Proteomes" id="UP000245048">
    <property type="component" value="Unassembled WGS sequence"/>
</dbReference>
<dbReference type="EMBL" id="PDOA01000001">
    <property type="protein sequence ID" value="PWC30436.1"/>
    <property type="molecule type" value="Genomic_DNA"/>
</dbReference>
<dbReference type="Pfam" id="PF13480">
    <property type="entry name" value="Acetyltransf_6"/>
    <property type="match status" value="1"/>
</dbReference>
<proteinExistence type="predicted"/>
<evidence type="ECO:0000259" key="1">
    <source>
        <dbReference type="Pfam" id="PF13480"/>
    </source>
</evidence>
<dbReference type="InterPro" id="IPR038740">
    <property type="entry name" value="BioF2-like_GNAT_dom"/>
</dbReference>
<name>A0A2U1V986_9PROT</name>
<feature type="domain" description="BioF2-like acetyltransferase" evidence="1">
    <location>
        <begin position="93"/>
        <end position="213"/>
    </location>
</feature>
<organism evidence="2 3">
    <name type="scientific">Teichococcus aestuarii</name>
    <dbReference type="NCBI Taxonomy" id="568898"/>
    <lineage>
        <taxon>Bacteria</taxon>
        <taxon>Pseudomonadati</taxon>
        <taxon>Pseudomonadota</taxon>
        <taxon>Alphaproteobacteria</taxon>
        <taxon>Acetobacterales</taxon>
        <taxon>Roseomonadaceae</taxon>
        <taxon>Roseomonas</taxon>
    </lineage>
</organism>
<dbReference type="Gene3D" id="3.40.630.30">
    <property type="match status" value="1"/>
</dbReference>
<dbReference type="InterPro" id="IPR016181">
    <property type="entry name" value="Acyl_CoA_acyltransferase"/>
</dbReference>
<dbReference type="AlphaFoldDB" id="A0A2U1V986"/>